<reference evidence="9 10" key="1">
    <citation type="submission" date="2018-10" db="EMBL/GenBank/DDBJ databases">
        <title>Sequencing the genomes of 1000 actinobacteria strains.</title>
        <authorList>
            <person name="Klenk H.-P."/>
        </authorList>
    </citation>
    <scope>NUCLEOTIDE SEQUENCE [LARGE SCALE GENOMIC DNA]</scope>
    <source>
        <strain evidence="9 10">DSM 45175</strain>
    </source>
</reference>
<keyword evidence="2 5" id="KW-0812">Transmembrane</keyword>
<sequence>MTAAIVLGWLLPAVPFGVALVGLLLPPRSRARSAGLGIAGAAATLVVAVLLLVTLDGRAAEGSALWVEFGGLEVTAGVRLDPTAALVALAVAVVALAVQVYSVGYLADDDRYGPYAAQISLFTAAMLLVVVSGDLLLLLVGWEVMGICSYLLIAHDRRLPEAPAAAVKAFLVTRVGDVGFLIGIALLGFTAGSFRIADVLAHDFHPATLTAACLLLLAGVAGKSAQFPLHTWLPDAMAGPTPISALIHAATMVAAGIYAVTRLYPLFTRSPAALTVLGVMAAVTLLLGALAATAQDDIKRVLAWSTVSQIGYMAGALAVGSPAAALFHLLSHAAFKALLFLAVGAVIHATGTNSMTAMGGLRQRMPVTFWCTVIGLGALAGVPPLAGFWSKDGILAVAERAALDGAGPAGAPVGWLVWITGLIGVAVTAWYATRLLLRAFLGTYRGSAAPHDPPALLRWPVLVLAVPSALFGAVAFAGPFAGWLRPPGITEHPSNLMPLDDELIHFGPQLVYPVALLLIGAGLAWWRWRRDPATDPALALGPLRPAFDRAFWLDEVQHTLVVRPVVALARLARGGDELLVDGAVEGIGRGGGVLGDRIGVVHRAGLPRAATAVLAGALLIGLAAVLIGVSG</sequence>
<dbReference type="OrthoDB" id="9811798at2"/>
<evidence type="ECO:0000313" key="10">
    <source>
        <dbReference type="Proteomes" id="UP000277671"/>
    </source>
</evidence>
<dbReference type="GO" id="GO:0016020">
    <property type="term" value="C:membrane"/>
    <property type="evidence" value="ECO:0007669"/>
    <property type="project" value="UniProtKB-SubCell"/>
</dbReference>
<feature type="transmembrane region" description="Helical" evidence="6">
    <location>
        <begin position="415"/>
        <end position="437"/>
    </location>
</feature>
<feature type="domain" description="NADH-Ubiquinone oxidoreductase (complex I) chain 5 N-terminal" evidence="8">
    <location>
        <begin position="66"/>
        <end position="113"/>
    </location>
</feature>
<dbReference type="InterPro" id="IPR018393">
    <property type="entry name" value="NADHpl_OxRdtase_5_subgr"/>
</dbReference>
<dbReference type="PRINTS" id="PR01434">
    <property type="entry name" value="NADHDHGNASE5"/>
</dbReference>
<keyword evidence="3 6" id="KW-1133">Transmembrane helix</keyword>
<keyword evidence="4 6" id="KW-0472">Membrane</keyword>
<evidence type="ECO:0000256" key="1">
    <source>
        <dbReference type="ARBA" id="ARBA00004127"/>
    </source>
</evidence>
<name>A0A495JN07_9ACTN</name>
<dbReference type="InterPro" id="IPR001750">
    <property type="entry name" value="ND/Mrp_TM"/>
</dbReference>
<feature type="transmembrane region" description="Helical" evidence="6">
    <location>
        <begin position="34"/>
        <end position="55"/>
    </location>
</feature>
<dbReference type="PANTHER" id="PTHR42829">
    <property type="entry name" value="NADH-UBIQUINONE OXIDOREDUCTASE CHAIN 5"/>
    <property type="match status" value="1"/>
</dbReference>
<feature type="transmembrane region" description="Helical" evidence="6">
    <location>
        <begin position="503"/>
        <end position="526"/>
    </location>
</feature>
<protein>
    <submittedName>
        <fullName evidence="9">NADH dehydrogenase subunit L</fullName>
    </submittedName>
</protein>
<dbReference type="InterPro" id="IPR003945">
    <property type="entry name" value="NU5C-like"/>
</dbReference>
<evidence type="ECO:0000313" key="9">
    <source>
        <dbReference type="EMBL" id="RKR90035.1"/>
    </source>
</evidence>
<keyword evidence="10" id="KW-1185">Reference proteome</keyword>
<dbReference type="GO" id="GO:0042773">
    <property type="term" value="P:ATP synthesis coupled electron transport"/>
    <property type="evidence" value="ECO:0007669"/>
    <property type="project" value="InterPro"/>
</dbReference>
<feature type="transmembrane region" description="Helical" evidence="6">
    <location>
        <begin position="165"/>
        <end position="192"/>
    </location>
</feature>
<proteinExistence type="predicted"/>
<comment type="caution">
    <text evidence="9">The sequence shown here is derived from an EMBL/GenBank/DDBJ whole genome shotgun (WGS) entry which is preliminary data.</text>
</comment>
<feature type="transmembrane region" description="Helical" evidence="6">
    <location>
        <begin position="84"/>
        <end position="105"/>
    </location>
</feature>
<accession>A0A495JN07</accession>
<feature type="transmembrane region" description="Helical" evidence="6">
    <location>
        <begin position="6"/>
        <end position="25"/>
    </location>
</feature>
<feature type="transmembrane region" description="Helical" evidence="6">
    <location>
        <begin position="609"/>
        <end position="629"/>
    </location>
</feature>
<evidence type="ECO:0000256" key="5">
    <source>
        <dbReference type="RuleBase" id="RU000320"/>
    </source>
</evidence>
<dbReference type="NCBIfam" id="TIGR01974">
    <property type="entry name" value="NDH_I_L"/>
    <property type="match status" value="1"/>
</dbReference>
<evidence type="ECO:0000256" key="3">
    <source>
        <dbReference type="ARBA" id="ARBA00022989"/>
    </source>
</evidence>
<dbReference type="InterPro" id="IPR001516">
    <property type="entry name" value="Proton_antipo_N"/>
</dbReference>
<dbReference type="GO" id="GO:0012505">
    <property type="term" value="C:endomembrane system"/>
    <property type="evidence" value="ECO:0007669"/>
    <property type="project" value="UniProtKB-SubCell"/>
</dbReference>
<feature type="transmembrane region" description="Helical" evidence="6">
    <location>
        <begin position="367"/>
        <end position="389"/>
    </location>
</feature>
<dbReference type="GO" id="GO:0015990">
    <property type="term" value="P:electron transport coupled proton transport"/>
    <property type="evidence" value="ECO:0007669"/>
    <property type="project" value="TreeGrafter"/>
</dbReference>
<gene>
    <name evidence="9" type="ORF">BDK92_4399</name>
</gene>
<feature type="transmembrane region" description="Helical" evidence="6">
    <location>
        <begin position="272"/>
        <end position="294"/>
    </location>
</feature>
<evidence type="ECO:0000256" key="2">
    <source>
        <dbReference type="ARBA" id="ARBA00022692"/>
    </source>
</evidence>
<evidence type="ECO:0000259" key="7">
    <source>
        <dbReference type="Pfam" id="PF00361"/>
    </source>
</evidence>
<evidence type="ECO:0000259" key="8">
    <source>
        <dbReference type="Pfam" id="PF00662"/>
    </source>
</evidence>
<feature type="domain" description="NADH:quinone oxidoreductase/Mrp antiporter transmembrane" evidence="7">
    <location>
        <begin position="132"/>
        <end position="398"/>
    </location>
</feature>
<evidence type="ECO:0000256" key="6">
    <source>
        <dbReference type="SAM" id="Phobius"/>
    </source>
</evidence>
<comment type="subcellular location">
    <subcellularLocation>
        <location evidence="1">Endomembrane system</location>
        <topology evidence="1">Multi-pass membrane protein</topology>
    </subcellularLocation>
    <subcellularLocation>
        <location evidence="5">Membrane</location>
        <topology evidence="5">Multi-pass membrane protein</topology>
    </subcellularLocation>
</comment>
<feature type="transmembrane region" description="Helical" evidence="6">
    <location>
        <begin position="243"/>
        <end position="260"/>
    </location>
</feature>
<dbReference type="PANTHER" id="PTHR42829:SF2">
    <property type="entry name" value="NADH-UBIQUINONE OXIDOREDUCTASE CHAIN 5"/>
    <property type="match status" value="1"/>
</dbReference>
<evidence type="ECO:0000256" key="4">
    <source>
        <dbReference type="ARBA" id="ARBA00023136"/>
    </source>
</evidence>
<dbReference type="Pfam" id="PF00662">
    <property type="entry name" value="Proton_antipo_N"/>
    <property type="match status" value="1"/>
</dbReference>
<dbReference type="GO" id="GO:0008137">
    <property type="term" value="F:NADH dehydrogenase (ubiquinone) activity"/>
    <property type="evidence" value="ECO:0007669"/>
    <property type="project" value="InterPro"/>
</dbReference>
<dbReference type="GO" id="GO:0003954">
    <property type="term" value="F:NADH dehydrogenase activity"/>
    <property type="evidence" value="ECO:0007669"/>
    <property type="project" value="TreeGrafter"/>
</dbReference>
<dbReference type="Gene3D" id="1.20.5.2700">
    <property type="match status" value="1"/>
</dbReference>
<dbReference type="RefSeq" id="WP_121158382.1">
    <property type="nucleotide sequence ID" value="NZ_RBKT01000001.1"/>
</dbReference>
<dbReference type="AlphaFoldDB" id="A0A495JN07"/>
<dbReference type="Pfam" id="PF00361">
    <property type="entry name" value="Proton_antipo_M"/>
    <property type="match status" value="1"/>
</dbReference>
<dbReference type="EMBL" id="RBKT01000001">
    <property type="protein sequence ID" value="RKR90035.1"/>
    <property type="molecule type" value="Genomic_DNA"/>
</dbReference>
<dbReference type="Proteomes" id="UP000277671">
    <property type="component" value="Unassembled WGS sequence"/>
</dbReference>
<feature type="transmembrane region" description="Helical" evidence="6">
    <location>
        <begin position="325"/>
        <end position="347"/>
    </location>
</feature>
<feature type="transmembrane region" description="Helical" evidence="6">
    <location>
        <begin position="204"/>
        <end position="222"/>
    </location>
</feature>
<organism evidence="9 10">
    <name type="scientific">Micromonospora pisi</name>
    <dbReference type="NCBI Taxonomy" id="589240"/>
    <lineage>
        <taxon>Bacteria</taxon>
        <taxon>Bacillati</taxon>
        <taxon>Actinomycetota</taxon>
        <taxon>Actinomycetes</taxon>
        <taxon>Micromonosporales</taxon>
        <taxon>Micromonosporaceae</taxon>
        <taxon>Micromonospora</taxon>
    </lineage>
</organism>
<feature type="transmembrane region" description="Helical" evidence="6">
    <location>
        <begin position="457"/>
        <end position="483"/>
    </location>
</feature>